<gene>
    <name evidence="15" type="primary">GPR156</name>
</gene>
<feature type="compositionally biased region" description="Polar residues" evidence="11">
    <location>
        <begin position="532"/>
        <end position="550"/>
    </location>
</feature>
<accession>A0A9F5IM31</accession>
<evidence type="ECO:0000313" key="15">
    <source>
        <dbReference type="RefSeq" id="XP_025019826.1"/>
    </source>
</evidence>
<dbReference type="GO" id="GO:0038039">
    <property type="term" value="C:G protein-coupled receptor heterodimeric complex"/>
    <property type="evidence" value="ECO:0007669"/>
    <property type="project" value="TreeGrafter"/>
</dbReference>
<feature type="transmembrane region" description="Helical" evidence="12">
    <location>
        <begin position="299"/>
        <end position="321"/>
    </location>
</feature>
<organism evidence="14 15">
    <name type="scientific">Python bivittatus</name>
    <name type="common">Burmese python</name>
    <name type="synonym">Python molurus bivittatus</name>
    <dbReference type="NCBI Taxonomy" id="176946"/>
    <lineage>
        <taxon>Eukaryota</taxon>
        <taxon>Metazoa</taxon>
        <taxon>Chordata</taxon>
        <taxon>Craniata</taxon>
        <taxon>Vertebrata</taxon>
        <taxon>Euteleostomi</taxon>
        <taxon>Lepidosauria</taxon>
        <taxon>Squamata</taxon>
        <taxon>Bifurcata</taxon>
        <taxon>Unidentata</taxon>
        <taxon>Episquamata</taxon>
        <taxon>Toxicofera</taxon>
        <taxon>Serpentes</taxon>
        <taxon>Henophidia</taxon>
        <taxon>Pythonidae</taxon>
        <taxon>Python</taxon>
    </lineage>
</organism>
<evidence type="ECO:0000256" key="4">
    <source>
        <dbReference type="ARBA" id="ARBA00022989"/>
    </source>
</evidence>
<dbReference type="InterPro" id="IPR002455">
    <property type="entry name" value="GPCR3_GABA-B"/>
</dbReference>
<dbReference type="PROSITE" id="PS50259">
    <property type="entry name" value="G_PROTEIN_RECEP_F3_4"/>
    <property type="match status" value="1"/>
</dbReference>
<dbReference type="RefSeq" id="XP_025019826.1">
    <property type="nucleotide sequence ID" value="XM_025164058.1"/>
</dbReference>
<evidence type="ECO:0000256" key="3">
    <source>
        <dbReference type="ARBA" id="ARBA00022692"/>
    </source>
</evidence>
<dbReference type="KEGG" id="pbi:112540191"/>
<sequence>MWLNQGSECAVEMGFNYSKLCENSLGCESQEQHLKDLCTSTIPFLEILCKNASSFSVALLAIVWAFNTSGVLLSFFFLVFTIRFRKNRIVKMSSPNLNVVTLLGTGLTYSSVYLFGIEKQNPLTRPSLEMLIQVRICILYIGGSLALGPILGKSWRLYRVFTQQVPDKRVIIKDFQLLVMLSLLVLADTILLLIWIFLDPVQCLQNLNADVKVTDKGLSCTLRYGYICKSLYSEFWFILLLGFKGILLTYGTYLAGLTDNLSCPPVNQSLTLIIAVAIIFLFIGIMLVVNSFFYLWHNLVYGLTSGGIFVCTSSINCLIFIPQQVRQWKTFEKQEVDISNMAKYFTGSNKNFHSTMYSDEEIYQLLGEKNTMMQQLAEKDTAIANLQEQMNSVKEKLMRLVAIEDNHSVADSPFLSTSHLLPSHSTANFSSVATENLPFSFSQELKPWQNSKLSNSQYIAGSFSKKMCVDDLEHTDQENMSLDIITKCRLVNKMNSGAKYDEDQWFSQSSALLTRERLHEQNLSALSKEAKQSQSSAMNQKQNPEMSSANSENFQDILQDLGVNHITVMQTSSRGPKYNYESSMMLQPKKIQKKIPFHLSGSMASNIQCSVNKSASRMQRMSSRLIEYPWSAPRNTKDGDSLHQPPPLPSLVFKKALQTKPDNGFEQLYNEGYGLLLDNHLVENCASTFYPTSSRNFHYQQKDFLTRAIPGLLPFQHFYFDSGSSSSGEGTYCHQTQACEVCHYSLSSSSDSCVMIDTDSEYSMTLDSAKLYSKAQPIVNFNEDLEPTYV</sequence>
<comment type="similarity">
    <text evidence="2">Belongs to the G-protein coupled receptor 3 family. GABA-B receptor subfamily.</text>
</comment>
<evidence type="ECO:0000259" key="13">
    <source>
        <dbReference type="PROSITE" id="PS50259"/>
    </source>
</evidence>
<evidence type="ECO:0000313" key="14">
    <source>
        <dbReference type="Proteomes" id="UP000695026"/>
    </source>
</evidence>
<dbReference type="OMA" id="NSQYVAG"/>
<evidence type="ECO:0000256" key="8">
    <source>
        <dbReference type="ARBA" id="ARBA00023180"/>
    </source>
</evidence>
<dbReference type="PANTHER" id="PTHR10519:SF20">
    <property type="entry name" value="G-PROTEIN COUPLED RECEPTOR 156-RELATED"/>
    <property type="match status" value="1"/>
</dbReference>
<keyword evidence="4 12" id="KW-1133">Transmembrane helix</keyword>
<evidence type="ECO:0000256" key="11">
    <source>
        <dbReference type="SAM" id="MobiDB-lite"/>
    </source>
</evidence>
<dbReference type="AlphaFoldDB" id="A0A9F5IM31"/>
<comment type="subcellular location">
    <subcellularLocation>
        <location evidence="1">Membrane</location>
        <topology evidence="1">Multi-pass membrane protein</topology>
    </subcellularLocation>
</comment>
<dbReference type="OrthoDB" id="411630at2759"/>
<feature type="region of interest" description="Disordered" evidence="11">
    <location>
        <begin position="525"/>
        <end position="550"/>
    </location>
</feature>
<evidence type="ECO:0000256" key="6">
    <source>
        <dbReference type="ARBA" id="ARBA00023136"/>
    </source>
</evidence>
<evidence type="ECO:0000256" key="9">
    <source>
        <dbReference type="ARBA" id="ARBA00023224"/>
    </source>
</evidence>
<keyword evidence="7 15" id="KW-0675">Receptor</keyword>
<evidence type="ECO:0000256" key="5">
    <source>
        <dbReference type="ARBA" id="ARBA00023040"/>
    </source>
</evidence>
<keyword evidence="9" id="KW-0807">Transducer</keyword>
<proteinExistence type="inferred from homology"/>
<keyword evidence="10" id="KW-0175">Coiled coil</keyword>
<dbReference type="InterPro" id="IPR017978">
    <property type="entry name" value="GPCR_3_C"/>
</dbReference>
<feature type="transmembrane region" description="Helical" evidence="12">
    <location>
        <begin position="235"/>
        <end position="258"/>
    </location>
</feature>
<keyword evidence="8" id="KW-0325">Glycoprotein</keyword>
<keyword evidence="3 12" id="KW-0812">Transmembrane</keyword>
<keyword evidence="14" id="KW-1185">Reference proteome</keyword>
<feature type="transmembrane region" description="Helical" evidence="12">
    <location>
        <begin position="130"/>
        <end position="151"/>
    </location>
</feature>
<evidence type="ECO:0000256" key="7">
    <source>
        <dbReference type="ARBA" id="ARBA00023170"/>
    </source>
</evidence>
<feature type="transmembrane region" description="Helical" evidence="12">
    <location>
        <begin position="61"/>
        <end position="84"/>
    </location>
</feature>
<feature type="transmembrane region" description="Helical" evidence="12">
    <location>
        <begin position="96"/>
        <end position="115"/>
    </location>
</feature>
<dbReference type="PANTHER" id="PTHR10519">
    <property type="entry name" value="GABA-B RECEPTOR"/>
    <property type="match status" value="1"/>
</dbReference>
<reference evidence="15" key="1">
    <citation type="submission" date="2025-08" db="UniProtKB">
        <authorList>
            <consortium name="RefSeq"/>
        </authorList>
    </citation>
    <scope>IDENTIFICATION</scope>
    <source>
        <tissue evidence="15">Liver</tissue>
    </source>
</reference>
<feature type="coiled-coil region" evidence="10">
    <location>
        <begin position="369"/>
        <end position="403"/>
    </location>
</feature>
<evidence type="ECO:0000256" key="1">
    <source>
        <dbReference type="ARBA" id="ARBA00004141"/>
    </source>
</evidence>
<feature type="transmembrane region" description="Helical" evidence="12">
    <location>
        <begin position="177"/>
        <end position="198"/>
    </location>
</feature>
<feature type="transmembrane region" description="Helical" evidence="12">
    <location>
        <begin position="270"/>
        <end position="293"/>
    </location>
</feature>
<dbReference type="Pfam" id="PF00003">
    <property type="entry name" value="7tm_3"/>
    <property type="match status" value="1"/>
</dbReference>
<evidence type="ECO:0000256" key="2">
    <source>
        <dbReference type="ARBA" id="ARBA00008991"/>
    </source>
</evidence>
<dbReference type="GO" id="GO:0007214">
    <property type="term" value="P:gamma-aminobutyric acid signaling pathway"/>
    <property type="evidence" value="ECO:0007669"/>
    <property type="project" value="TreeGrafter"/>
</dbReference>
<dbReference type="GeneID" id="112540191"/>
<protein>
    <submittedName>
        <fullName evidence="15">Probable G-protein coupled receptor 156 isoform X1</fullName>
    </submittedName>
</protein>
<dbReference type="GO" id="GO:0004965">
    <property type="term" value="F:G protein-coupled GABA receptor activity"/>
    <property type="evidence" value="ECO:0007669"/>
    <property type="project" value="InterPro"/>
</dbReference>
<evidence type="ECO:0000256" key="12">
    <source>
        <dbReference type="SAM" id="Phobius"/>
    </source>
</evidence>
<dbReference type="PRINTS" id="PR01176">
    <property type="entry name" value="GABABRECEPTR"/>
</dbReference>
<dbReference type="CTD" id="165829"/>
<dbReference type="Proteomes" id="UP000695026">
    <property type="component" value="Unplaced"/>
</dbReference>
<keyword evidence="6 12" id="KW-0472">Membrane</keyword>
<name>A0A9F5IM31_PYTBI</name>
<keyword evidence="5" id="KW-0297">G-protein coupled receptor</keyword>
<evidence type="ECO:0000256" key="10">
    <source>
        <dbReference type="SAM" id="Coils"/>
    </source>
</evidence>
<feature type="domain" description="G-protein coupled receptors family 3 profile" evidence="13">
    <location>
        <begin position="141"/>
        <end position="323"/>
    </location>
</feature>